<dbReference type="EMBL" id="JMPJ01000074">
    <property type="protein sequence ID" value="KFC77580.1"/>
    <property type="molecule type" value="Genomic_DNA"/>
</dbReference>
<dbReference type="RefSeq" id="WP_034795625.1">
    <property type="nucleotide sequence ID" value="NZ_JMPJ01000074.1"/>
</dbReference>
<dbReference type="PANTHER" id="PTHR46796">
    <property type="entry name" value="HTH-TYPE TRANSCRIPTIONAL ACTIVATOR RHAS-RELATED"/>
    <property type="match status" value="1"/>
</dbReference>
<feature type="domain" description="HTH araC/xylS-type" evidence="4">
    <location>
        <begin position="204"/>
        <end position="302"/>
    </location>
</feature>
<keyword evidence="6" id="KW-1185">Reference proteome</keyword>
<dbReference type="PROSITE" id="PS00041">
    <property type="entry name" value="HTH_ARAC_FAMILY_1"/>
    <property type="match status" value="1"/>
</dbReference>
<dbReference type="SUPFAM" id="SSF46689">
    <property type="entry name" value="Homeodomain-like"/>
    <property type="match status" value="2"/>
</dbReference>
<dbReference type="eggNOG" id="COG2207">
    <property type="taxonomic scope" value="Bacteria"/>
</dbReference>
<name>A0A085G1I5_EWIA3</name>
<dbReference type="InterPro" id="IPR018062">
    <property type="entry name" value="HTH_AraC-typ_CS"/>
</dbReference>
<dbReference type="Proteomes" id="UP000028640">
    <property type="component" value="Unassembled WGS sequence"/>
</dbReference>
<protein>
    <submittedName>
        <fullName evidence="5">AraC family transcriptional regulator</fullName>
    </submittedName>
</protein>
<evidence type="ECO:0000256" key="3">
    <source>
        <dbReference type="ARBA" id="ARBA00023163"/>
    </source>
</evidence>
<reference evidence="5 6" key="1">
    <citation type="submission" date="2014-05" db="EMBL/GenBank/DDBJ databases">
        <title>ATOL: Assembling a taxonomically balanced genome-scale reconstruction of the evolutionary history of the Enterobacteriaceae.</title>
        <authorList>
            <person name="Plunkett G.III."/>
            <person name="Neeno-Eckwall E.C."/>
            <person name="Glasner J.D."/>
            <person name="Perna N.T."/>
        </authorList>
    </citation>
    <scope>NUCLEOTIDE SEQUENCE [LARGE SCALE GENOMIC DNA]</scope>
    <source>
        <strain evidence="5 6">ATCC 33852</strain>
    </source>
</reference>
<dbReference type="SMART" id="SM00342">
    <property type="entry name" value="HTH_ARAC"/>
    <property type="match status" value="1"/>
</dbReference>
<dbReference type="InterPro" id="IPR050204">
    <property type="entry name" value="AraC_XylS_family_regulators"/>
</dbReference>
<dbReference type="GO" id="GO:0003700">
    <property type="term" value="F:DNA-binding transcription factor activity"/>
    <property type="evidence" value="ECO:0007669"/>
    <property type="project" value="InterPro"/>
</dbReference>
<keyword evidence="1" id="KW-0805">Transcription regulation</keyword>
<dbReference type="GeneID" id="78382426"/>
<keyword evidence="2" id="KW-0238">DNA-binding</keyword>
<evidence type="ECO:0000313" key="6">
    <source>
        <dbReference type="Proteomes" id="UP000028640"/>
    </source>
</evidence>
<dbReference type="OrthoDB" id="9783876at2"/>
<dbReference type="AlphaFoldDB" id="A0A085G1I5"/>
<dbReference type="STRING" id="910964.GEAM_4186"/>
<dbReference type="PROSITE" id="PS01124">
    <property type="entry name" value="HTH_ARAC_FAMILY_2"/>
    <property type="match status" value="1"/>
</dbReference>
<dbReference type="InterPro" id="IPR009057">
    <property type="entry name" value="Homeodomain-like_sf"/>
</dbReference>
<gene>
    <name evidence="5" type="ORF">GEAM_4186</name>
</gene>
<dbReference type="Pfam" id="PF12833">
    <property type="entry name" value="HTH_18"/>
    <property type="match status" value="1"/>
</dbReference>
<proteinExistence type="predicted"/>
<dbReference type="Pfam" id="PF12852">
    <property type="entry name" value="Cupin_6"/>
    <property type="match status" value="1"/>
</dbReference>
<dbReference type="InterPro" id="IPR018060">
    <property type="entry name" value="HTH_AraC"/>
</dbReference>
<dbReference type="PANTHER" id="PTHR46796:SF7">
    <property type="entry name" value="ARAC FAMILY TRANSCRIPTIONAL REGULATOR"/>
    <property type="match status" value="1"/>
</dbReference>
<sequence length="309" mass="33790">MNNDPFSDIIKLTQAQSLVTGGFTAGGQWALRFPAPDKIKFFAIVKGSCWVILQGEPAPVRFSTGDVGLLSAKRSFILASHPDVEPVDAMSVFSGAGKVDVAVGEGDDFEHIGGHILLNPTSGKLLMHVLPPWIHIPAASDQAASFRWLLDQLVLERRNARAGSQLASAHLAQLLFIHILREYVQTSDVLSSGWLRILADKRLVPALQLIHGDPARKWHLEELAKSCAMSRTTFAQNFRVIAGMTPIAYLTQWRVRLAERALSEGEEQIAVVAHSLGYASVSAFNTIFKRETGLSPKAWRLAVRASHSA</sequence>
<accession>A0A085G1I5</accession>
<evidence type="ECO:0000313" key="5">
    <source>
        <dbReference type="EMBL" id="KFC77580.1"/>
    </source>
</evidence>
<evidence type="ECO:0000256" key="1">
    <source>
        <dbReference type="ARBA" id="ARBA00023015"/>
    </source>
</evidence>
<evidence type="ECO:0000259" key="4">
    <source>
        <dbReference type="PROSITE" id="PS01124"/>
    </source>
</evidence>
<dbReference type="Gene3D" id="1.10.10.60">
    <property type="entry name" value="Homeodomain-like"/>
    <property type="match status" value="2"/>
</dbReference>
<evidence type="ECO:0000256" key="2">
    <source>
        <dbReference type="ARBA" id="ARBA00023125"/>
    </source>
</evidence>
<organism evidence="5 6">
    <name type="scientific">Ewingella americana (strain ATCC 33852 / DSM 4580 / CCUG 14506 / JCM 5911 / LMG 7869 / NCTC 12157 / CDC 1468-78)</name>
    <dbReference type="NCBI Taxonomy" id="910964"/>
    <lineage>
        <taxon>Bacteria</taxon>
        <taxon>Pseudomonadati</taxon>
        <taxon>Pseudomonadota</taxon>
        <taxon>Gammaproteobacteria</taxon>
        <taxon>Enterobacterales</taxon>
        <taxon>Yersiniaceae</taxon>
        <taxon>Ewingella</taxon>
    </lineage>
</organism>
<comment type="caution">
    <text evidence="5">The sequence shown here is derived from an EMBL/GenBank/DDBJ whole genome shotgun (WGS) entry which is preliminary data.</text>
</comment>
<dbReference type="InterPro" id="IPR032783">
    <property type="entry name" value="AraC_lig"/>
</dbReference>
<dbReference type="GO" id="GO:0043565">
    <property type="term" value="F:sequence-specific DNA binding"/>
    <property type="evidence" value="ECO:0007669"/>
    <property type="project" value="InterPro"/>
</dbReference>
<keyword evidence="3" id="KW-0804">Transcription</keyword>